<dbReference type="GO" id="GO:0016491">
    <property type="term" value="F:oxidoreductase activity"/>
    <property type="evidence" value="ECO:0007669"/>
    <property type="project" value="UniProtKB-KW"/>
</dbReference>
<gene>
    <name evidence="5" type="ORF">OW157_04015</name>
</gene>
<reference evidence="5" key="1">
    <citation type="submission" date="2022-12" db="EMBL/GenBank/DDBJ databases">
        <title>Description and comparative metabolic analysis of Aerococcus sp. nov., isolated from the feces of a pig.</title>
        <authorList>
            <person name="Chang Y.-H."/>
        </authorList>
    </citation>
    <scope>NUCLEOTIDE SEQUENCE</scope>
    <source>
        <strain evidence="5">YH-aer222</strain>
    </source>
</reference>
<dbReference type="Proteomes" id="UP001146670">
    <property type="component" value="Unassembled WGS sequence"/>
</dbReference>
<name>A0A9X3FPQ6_9LACT</name>
<comment type="caution">
    <text evidence="5">The sequence shown here is derived from an EMBL/GenBank/DDBJ whole genome shotgun (WGS) entry which is preliminary data.</text>
</comment>
<evidence type="ECO:0000313" key="5">
    <source>
        <dbReference type="EMBL" id="MCZ0725736.1"/>
    </source>
</evidence>
<accession>A0A9X3FPQ6</accession>
<dbReference type="PANTHER" id="PTHR43408:SF2">
    <property type="entry name" value="FMN REDUCTASE (NADPH)"/>
    <property type="match status" value="1"/>
</dbReference>
<dbReference type="Gene3D" id="3.40.50.360">
    <property type="match status" value="1"/>
</dbReference>
<organism evidence="5 6">
    <name type="scientific">Aerococcus kribbianus</name>
    <dbReference type="NCBI Taxonomy" id="2999064"/>
    <lineage>
        <taxon>Bacteria</taxon>
        <taxon>Bacillati</taxon>
        <taxon>Bacillota</taxon>
        <taxon>Bacilli</taxon>
        <taxon>Lactobacillales</taxon>
        <taxon>Aerococcaceae</taxon>
        <taxon>Aerococcus</taxon>
    </lineage>
</organism>
<dbReference type="SUPFAM" id="SSF52218">
    <property type="entry name" value="Flavoproteins"/>
    <property type="match status" value="1"/>
</dbReference>
<keyword evidence="3" id="KW-0560">Oxidoreductase</keyword>
<sequence length="189" mass="21363">MNILVLSGSNVGNKTRIATQALYEQLSDFTDSEVSINYLNVQDLDLMFSDGRHFLDYTGDTGRLVQAVMDSDLIFIGTPIFQASIPASLKNVFDLLPQKALERKTVGILVTAGSNKHYLIPEIQLKPILSYLKASIVPNYLFIHDTAFDHEKLIDDDVYFRLQTLIQDSLILARAMQNAWQEQDDAFDF</sequence>
<protein>
    <submittedName>
        <fullName evidence="5">NAD(P)H-dependent oxidoreductase</fullName>
    </submittedName>
</protein>
<dbReference type="AlphaFoldDB" id="A0A9X3FPQ6"/>
<dbReference type="InterPro" id="IPR005025">
    <property type="entry name" value="FMN_Rdtase-like_dom"/>
</dbReference>
<dbReference type="InterPro" id="IPR051814">
    <property type="entry name" value="NAD(P)H-dep_FMN_reductase"/>
</dbReference>
<dbReference type="RefSeq" id="WP_268752049.1">
    <property type="nucleotide sequence ID" value="NZ_JAPRFQ010000001.1"/>
</dbReference>
<evidence type="ECO:0000313" key="6">
    <source>
        <dbReference type="Proteomes" id="UP001146670"/>
    </source>
</evidence>
<feature type="domain" description="NADPH-dependent FMN reductase-like" evidence="4">
    <location>
        <begin position="1"/>
        <end position="144"/>
    </location>
</feature>
<dbReference type="PANTHER" id="PTHR43408">
    <property type="entry name" value="FMN REDUCTASE (NADPH)"/>
    <property type="match status" value="1"/>
</dbReference>
<dbReference type="Pfam" id="PF03358">
    <property type="entry name" value="FMN_red"/>
    <property type="match status" value="1"/>
</dbReference>
<keyword evidence="2" id="KW-0288">FMN</keyword>
<evidence type="ECO:0000256" key="3">
    <source>
        <dbReference type="ARBA" id="ARBA00023002"/>
    </source>
</evidence>
<keyword evidence="6" id="KW-1185">Reference proteome</keyword>
<proteinExistence type="predicted"/>
<evidence type="ECO:0000259" key="4">
    <source>
        <dbReference type="Pfam" id="PF03358"/>
    </source>
</evidence>
<evidence type="ECO:0000256" key="1">
    <source>
        <dbReference type="ARBA" id="ARBA00022630"/>
    </source>
</evidence>
<keyword evidence="1" id="KW-0285">Flavoprotein</keyword>
<evidence type="ECO:0000256" key="2">
    <source>
        <dbReference type="ARBA" id="ARBA00022643"/>
    </source>
</evidence>
<dbReference type="InterPro" id="IPR029039">
    <property type="entry name" value="Flavoprotein-like_sf"/>
</dbReference>
<dbReference type="EMBL" id="JAPRFR010000001">
    <property type="protein sequence ID" value="MCZ0725736.1"/>
    <property type="molecule type" value="Genomic_DNA"/>
</dbReference>